<proteinExistence type="predicted"/>
<dbReference type="Gene3D" id="3.30.200.20">
    <property type="entry name" value="Phosphorylase Kinase, domain 1"/>
    <property type="match status" value="1"/>
</dbReference>
<dbReference type="AlphaFoldDB" id="A0A0K1E734"/>
<keyword evidence="9" id="KW-1185">Reference proteome</keyword>
<keyword evidence="3 8" id="KW-0418">Kinase</keyword>
<keyword evidence="2 5" id="KW-0547">Nucleotide-binding</keyword>
<keyword evidence="6" id="KW-0812">Transmembrane</keyword>
<feature type="transmembrane region" description="Helical" evidence="6">
    <location>
        <begin position="488"/>
        <end position="505"/>
    </location>
</feature>
<feature type="transmembrane region" description="Helical" evidence="6">
    <location>
        <begin position="582"/>
        <end position="602"/>
    </location>
</feature>
<reference evidence="8 9" key="1">
    <citation type="submission" date="2015-07" db="EMBL/GenBank/DDBJ databases">
        <title>Genome analysis of myxobacterium Chondromyces crocatus Cm c5 reveals a high potential for natural compound synthesis and the genetic basis for the loss of fruiting body formation.</title>
        <authorList>
            <person name="Zaburannyi N."/>
            <person name="Bunk B."/>
            <person name="Maier J."/>
            <person name="Overmann J."/>
            <person name="Mueller R."/>
        </authorList>
    </citation>
    <scope>NUCLEOTIDE SEQUENCE [LARGE SCALE GENOMIC DNA]</scope>
    <source>
        <strain evidence="8 9">Cm c5</strain>
    </source>
</reference>
<dbReference type="STRING" id="52.CMC5_005010"/>
<dbReference type="InterPro" id="IPR011009">
    <property type="entry name" value="Kinase-like_dom_sf"/>
</dbReference>
<dbReference type="SMART" id="SM00220">
    <property type="entry name" value="S_TKc"/>
    <property type="match status" value="1"/>
</dbReference>
<keyword evidence="4 5" id="KW-0067">ATP-binding</keyword>
<evidence type="ECO:0000259" key="7">
    <source>
        <dbReference type="PROSITE" id="PS50011"/>
    </source>
</evidence>
<feature type="transmembrane region" description="Helical" evidence="6">
    <location>
        <begin position="540"/>
        <end position="562"/>
    </location>
</feature>
<gene>
    <name evidence="8" type="ORF">CMC5_005010</name>
</gene>
<dbReference type="Pfam" id="PF00069">
    <property type="entry name" value="Pkinase"/>
    <property type="match status" value="1"/>
</dbReference>
<dbReference type="KEGG" id="ccro:CMC5_005010"/>
<name>A0A0K1E734_CHOCO</name>
<keyword evidence="1 8" id="KW-0808">Transferase</keyword>
<evidence type="ECO:0000313" key="9">
    <source>
        <dbReference type="Proteomes" id="UP000067626"/>
    </source>
</evidence>
<evidence type="ECO:0000256" key="2">
    <source>
        <dbReference type="ARBA" id="ARBA00022741"/>
    </source>
</evidence>
<dbReference type="GO" id="GO:0005524">
    <property type="term" value="F:ATP binding"/>
    <property type="evidence" value="ECO:0007669"/>
    <property type="project" value="UniProtKB-UniRule"/>
</dbReference>
<keyword evidence="6" id="KW-0472">Membrane</keyword>
<organism evidence="8 9">
    <name type="scientific">Chondromyces crocatus</name>
    <dbReference type="NCBI Taxonomy" id="52"/>
    <lineage>
        <taxon>Bacteria</taxon>
        <taxon>Pseudomonadati</taxon>
        <taxon>Myxococcota</taxon>
        <taxon>Polyangia</taxon>
        <taxon>Polyangiales</taxon>
        <taxon>Polyangiaceae</taxon>
        <taxon>Chondromyces</taxon>
    </lineage>
</organism>
<dbReference type="Gene3D" id="1.10.510.10">
    <property type="entry name" value="Transferase(Phosphotransferase) domain 1"/>
    <property type="match status" value="1"/>
</dbReference>
<dbReference type="InterPro" id="IPR017441">
    <property type="entry name" value="Protein_kinase_ATP_BS"/>
</dbReference>
<dbReference type="PROSITE" id="PS50011">
    <property type="entry name" value="PROTEIN_KINASE_DOM"/>
    <property type="match status" value="1"/>
</dbReference>
<evidence type="ECO:0000256" key="5">
    <source>
        <dbReference type="PROSITE-ProRule" id="PRU10141"/>
    </source>
</evidence>
<dbReference type="PROSITE" id="PS00107">
    <property type="entry name" value="PROTEIN_KINASE_ATP"/>
    <property type="match status" value="1"/>
</dbReference>
<feature type="binding site" evidence="5">
    <location>
        <position position="87"/>
    </location>
    <ligand>
        <name>ATP</name>
        <dbReference type="ChEBI" id="CHEBI:30616"/>
    </ligand>
</feature>
<evidence type="ECO:0000256" key="4">
    <source>
        <dbReference type="ARBA" id="ARBA00022840"/>
    </source>
</evidence>
<dbReference type="GO" id="GO:0004674">
    <property type="term" value="F:protein serine/threonine kinase activity"/>
    <property type="evidence" value="ECO:0007669"/>
    <property type="project" value="UniProtKB-EC"/>
</dbReference>
<dbReference type="PANTHER" id="PTHR43289:SF6">
    <property type="entry name" value="SERINE_THREONINE-PROTEIN KINASE NEKL-3"/>
    <property type="match status" value="1"/>
</dbReference>
<accession>A0A0K1E734</accession>
<evidence type="ECO:0000256" key="1">
    <source>
        <dbReference type="ARBA" id="ARBA00022679"/>
    </source>
</evidence>
<dbReference type="EMBL" id="CP012159">
    <property type="protein sequence ID" value="AKT36388.1"/>
    <property type="molecule type" value="Genomic_DNA"/>
</dbReference>
<dbReference type="SUPFAM" id="SSF56112">
    <property type="entry name" value="Protein kinase-like (PK-like)"/>
    <property type="match status" value="1"/>
</dbReference>
<dbReference type="EC" id="2.7.11.1" evidence="8"/>
<feature type="domain" description="Protein kinase" evidence="7">
    <location>
        <begin position="58"/>
        <end position="344"/>
    </location>
</feature>
<dbReference type="PROSITE" id="PS00108">
    <property type="entry name" value="PROTEIN_KINASE_ST"/>
    <property type="match status" value="1"/>
</dbReference>
<dbReference type="InterPro" id="IPR008271">
    <property type="entry name" value="Ser/Thr_kinase_AS"/>
</dbReference>
<dbReference type="PANTHER" id="PTHR43289">
    <property type="entry name" value="MITOGEN-ACTIVATED PROTEIN KINASE KINASE KINASE 20-RELATED"/>
    <property type="match status" value="1"/>
</dbReference>
<keyword evidence="6" id="KW-1133">Transmembrane helix</keyword>
<evidence type="ECO:0000256" key="6">
    <source>
        <dbReference type="SAM" id="Phobius"/>
    </source>
</evidence>
<sequence>MGVPQGPVEADSLFDDARKTQPFFRAADVPRPSYSSLPPASVNVALGSLDELQTAQRYEVKELLGEGGMGEVFLSTDRLIGRDVAVKVMRAEYMENHEVRARFEREARVQGQLEHPAVVPVYDLGIQENGEAFFTMKRVHGETLEDIIDGLAEGDPELSAKYSLRRLLSAFSNVCLAIAFAHARGVLHRDLKPGNIMLGAYGEVHVLDWGLSKIMNPEAGQTSITTDPRFATKTAVGQILGTPGYMAPEQMRGEIEAQGPATDVYALGAILFELVTLEGLHGRPTLQALFKSTLDGADARASVRAPHRNIPPELDAICVRATELDPKARYQTTREMHEALERFLDGDRDLERRRAFASAHAEEAERAAGAFARGGAQAMAARETALQNALAALAFDPHSAPALETLARLLLFVPGEMPPEARQEFDTSRSAVSRAGRRAMVIAYACWLAGMLLAMPLGIRSVSYWVVIGLMVLLVGGAVWAARRPAGARAALAVHALAAVVMGLLSLWMGPFVIVPALAASHAIGFVVQGDRRYHAHAITVNVLAIAVPVLLQTLGILPPSYEFQQAGMTVIARMTGFPPLITPAFLLIMSVAMVVVPAWMIQRARARTEELERRLFMHSWNLRHLLPNAARSAAAIPAPAVDRQRAARPARARKR</sequence>
<evidence type="ECO:0000256" key="3">
    <source>
        <dbReference type="ARBA" id="ARBA00022777"/>
    </source>
</evidence>
<feature type="transmembrane region" description="Helical" evidence="6">
    <location>
        <begin position="439"/>
        <end position="457"/>
    </location>
</feature>
<evidence type="ECO:0000313" key="8">
    <source>
        <dbReference type="EMBL" id="AKT36388.1"/>
    </source>
</evidence>
<feature type="transmembrane region" description="Helical" evidence="6">
    <location>
        <begin position="463"/>
        <end position="481"/>
    </location>
</feature>
<dbReference type="Proteomes" id="UP000067626">
    <property type="component" value="Chromosome"/>
</dbReference>
<protein>
    <submittedName>
        <fullName evidence="8">Protein kinase</fullName>
        <ecNumber evidence="8">2.7.11.1</ecNumber>
    </submittedName>
</protein>
<dbReference type="InterPro" id="IPR000719">
    <property type="entry name" value="Prot_kinase_dom"/>
</dbReference>
<dbReference type="CDD" id="cd14014">
    <property type="entry name" value="STKc_PknB_like"/>
    <property type="match status" value="1"/>
</dbReference>